<dbReference type="PANTHER" id="PTHR13847">
    <property type="entry name" value="SARCOSINE DEHYDROGENASE-RELATED"/>
    <property type="match status" value="1"/>
</dbReference>
<dbReference type="Gene3D" id="3.30.9.10">
    <property type="entry name" value="D-Amino Acid Oxidase, subunit A, domain 2"/>
    <property type="match status" value="1"/>
</dbReference>
<name>A0A6J6CXH6_9ZZZZ</name>
<dbReference type="SUPFAM" id="SSF51905">
    <property type="entry name" value="FAD/NAD(P)-binding domain"/>
    <property type="match status" value="1"/>
</dbReference>
<dbReference type="InterPro" id="IPR006076">
    <property type="entry name" value="FAD-dep_OxRdtase"/>
</dbReference>
<dbReference type="InterPro" id="IPR036188">
    <property type="entry name" value="FAD/NAD-bd_sf"/>
</dbReference>
<dbReference type="AlphaFoldDB" id="A0A6J6CXH6"/>
<sequence length="435" mass="46833">MQDNVDVVVIGAGVIGCAVALELAREGRQVLVIDRHAGPGLGSTSASSAIVRYHYDHLDEAVLAWEAGRRWMDWPRYLGTVDPQGMAEFVRCGALVLDGALMDREAPLAHLRTLGIAVEELTAEEVASRFPAIDPSRLGPPTRTDDEQFWAEPTGTIGAFWTPDAGYVSDPQLAAANLAHAAASVGVEFRFATEVRGVGRDDGRVCSLSIATSDGRTTEIHPRTVVNAAGPWSSALNRMAEVLDDFNTSTRPLMQEVISLPAPQGFGIDDGGTSVTDPDFATYFRAHGAHTLLVGGMEPPCDPLVHLDSPDDAVEQVSAETWELQSLRLARRMPSATIPSQPRGIVGVYDVTEDWIPIYDRTSLDGWFVAIGTSGHGFKQAPFVGELIAALVQAVEAGHDHDADPIEVPASWTGNTVRMAHFSRRRHVVPQYGMG</sequence>
<reference evidence="2" key="1">
    <citation type="submission" date="2020-05" db="EMBL/GenBank/DDBJ databases">
        <authorList>
            <person name="Chiriac C."/>
            <person name="Salcher M."/>
            <person name="Ghai R."/>
            <person name="Kavagutti S V."/>
        </authorList>
    </citation>
    <scope>NUCLEOTIDE SEQUENCE</scope>
</reference>
<gene>
    <name evidence="2" type="ORF">UFOPK1493_01357</name>
</gene>
<evidence type="ECO:0000313" key="2">
    <source>
        <dbReference type="EMBL" id="CAB4555139.1"/>
    </source>
</evidence>
<dbReference type="Pfam" id="PF01266">
    <property type="entry name" value="DAO"/>
    <property type="match status" value="1"/>
</dbReference>
<protein>
    <submittedName>
        <fullName evidence="2">Unannotated protein</fullName>
    </submittedName>
</protein>
<dbReference type="GO" id="GO:0005737">
    <property type="term" value="C:cytoplasm"/>
    <property type="evidence" value="ECO:0007669"/>
    <property type="project" value="TreeGrafter"/>
</dbReference>
<feature type="domain" description="FAD dependent oxidoreductase" evidence="1">
    <location>
        <begin position="6"/>
        <end position="391"/>
    </location>
</feature>
<dbReference type="EMBL" id="CAEZSR010000039">
    <property type="protein sequence ID" value="CAB4555139.1"/>
    <property type="molecule type" value="Genomic_DNA"/>
</dbReference>
<dbReference type="Gene3D" id="3.50.50.60">
    <property type="entry name" value="FAD/NAD(P)-binding domain"/>
    <property type="match status" value="1"/>
</dbReference>
<evidence type="ECO:0000259" key="1">
    <source>
        <dbReference type="Pfam" id="PF01266"/>
    </source>
</evidence>
<proteinExistence type="predicted"/>
<accession>A0A6J6CXH6</accession>
<organism evidence="2">
    <name type="scientific">freshwater metagenome</name>
    <dbReference type="NCBI Taxonomy" id="449393"/>
    <lineage>
        <taxon>unclassified sequences</taxon>
        <taxon>metagenomes</taxon>
        <taxon>ecological metagenomes</taxon>
    </lineage>
</organism>